<dbReference type="GO" id="GO:0050242">
    <property type="term" value="F:pyruvate, phosphate dikinase activity"/>
    <property type="evidence" value="ECO:0007669"/>
    <property type="project" value="InterPro"/>
</dbReference>
<organism evidence="2 3">
    <name type="scientific">Streblomastix strix</name>
    <dbReference type="NCBI Taxonomy" id="222440"/>
    <lineage>
        <taxon>Eukaryota</taxon>
        <taxon>Metamonada</taxon>
        <taxon>Preaxostyla</taxon>
        <taxon>Oxymonadida</taxon>
        <taxon>Streblomastigidae</taxon>
        <taxon>Streblomastix</taxon>
    </lineage>
</organism>
<keyword evidence="2" id="KW-0670">Pyruvate</keyword>
<dbReference type="GO" id="GO:0016301">
    <property type="term" value="F:kinase activity"/>
    <property type="evidence" value="ECO:0007669"/>
    <property type="project" value="UniProtKB-KW"/>
</dbReference>
<feature type="domain" description="PEP-utilising enzyme C-terminal" evidence="1">
    <location>
        <begin position="42"/>
        <end position="155"/>
    </location>
</feature>
<dbReference type="InterPro" id="IPR015813">
    <property type="entry name" value="Pyrv/PenolPyrv_kinase-like_dom"/>
</dbReference>
<dbReference type="Pfam" id="PF02896">
    <property type="entry name" value="PEP-utilizers_C"/>
    <property type="match status" value="1"/>
</dbReference>
<dbReference type="AlphaFoldDB" id="A0A5J4VEF3"/>
<name>A0A5J4VEF3_9EUKA</name>
<dbReference type="SUPFAM" id="SSF51621">
    <property type="entry name" value="Phosphoenolpyruvate/pyruvate domain"/>
    <property type="match status" value="1"/>
</dbReference>
<proteinExistence type="predicted"/>
<keyword evidence="2" id="KW-0808">Transferase</keyword>
<evidence type="ECO:0000313" key="2">
    <source>
        <dbReference type="EMBL" id="KAA6380980.1"/>
    </source>
</evidence>
<comment type="caution">
    <text evidence="2">The sequence shown here is derived from an EMBL/GenBank/DDBJ whole genome shotgun (WGS) entry which is preliminary data.</text>
</comment>
<keyword evidence="2" id="KW-0418">Kinase</keyword>
<gene>
    <name evidence="2" type="ORF">EZS28_023493</name>
</gene>
<dbReference type="PANTHER" id="PTHR22931">
    <property type="entry name" value="PHOSPHOENOLPYRUVATE DIKINASE-RELATED"/>
    <property type="match status" value="1"/>
</dbReference>
<dbReference type="EMBL" id="SNRW01007600">
    <property type="protein sequence ID" value="KAA6380980.1"/>
    <property type="molecule type" value="Genomic_DNA"/>
</dbReference>
<dbReference type="InterPro" id="IPR010121">
    <property type="entry name" value="Pyruvate_phosphate_dikinase"/>
</dbReference>
<reference evidence="2 3" key="1">
    <citation type="submission" date="2019-03" db="EMBL/GenBank/DDBJ databases">
        <title>Single cell metagenomics reveals metabolic interactions within the superorganism composed of flagellate Streblomastix strix and complex community of Bacteroidetes bacteria on its surface.</title>
        <authorList>
            <person name="Treitli S.C."/>
            <person name="Kolisko M."/>
            <person name="Husnik F."/>
            <person name="Keeling P."/>
            <person name="Hampl V."/>
        </authorList>
    </citation>
    <scope>NUCLEOTIDE SEQUENCE [LARGE SCALE GENOMIC DNA]</scope>
    <source>
        <strain evidence="2">ST1C</strain>
    </source>
</reference>
<protein>
    <submittedName>
        <fullName evidence="2">Pyruvate phosphate dikinase</fullName>
    </submittedName>
</protein>
<dbReference type="Gene3D" id="3.20.20.60">
    <property type="entry name" value="Phosphoenolpyruvate-binding domains"/>
    <property type="match status" value="1"/>
</dbReference>
<feature type="non-terminal residue" evidence="2">
    <location>
        <position position="1"/>
    </location>
</feature>
<evidence type="ECO:0000259" key="1">
    <source>
        <dbReference type="Pfam" id="PF02896"/>
    </source>
</evidence>
<accession>A0A5J4VEF3</accession>
<dbReference type="InterPro" id="IPR000121">
    <property type="entry name" value="PEP_util_C"/>
</dbReference>
<dbReference type="PANTHER" id="PTHR22931:SF9">
    <property type="entry name" value="PYRUVATE, PHOSPHATE DIKINASE 1, CHLOROPLASTIC"/>
    <property type="match status" value="1"/>
</dbReference>
<sequence length="163" mass="19354">RWYWSNSNLIRILPRRSYPQHLGDEHCLARNEHREIALAKLLPPQRRDFKGLYEFLGFLQRNLATIRVMAEGMKIIEYRVRQLCDKIYETNPVLRFRGVCIGVVYTEICKMQVRAIFEAAAENVKEKSDFKFGCTEVMVSELAHENEMRFMRELCVIRIEPEI</sequence>
<evidence type="ECO:0000313" key="3">
    <source>
        <dbReference type="Proteomes" id="UP000324800"/>
    </source>
</evidence>
<dbReference type="Proteomes" id="UP000324800">
    <property type="component" value="Unassembled WGS sequence"/>
</dbReference>
<dbReference type="InterPro" id="IPR040442">
    <property type="entry name" value="Pyrv_kinase-like_dom_sf"/>
</dbReference>